<evidence type="ECO:0000313" key="2">
    <source>
        <dbReference type="EMBL" id="OGY92413.1"/>
    </source>
</evidence>
<accession>A0A1G2BTE7</accession>
<gene>
    <name evidence="2" type="ORF">A3B31_03825</name>
</gene>
<feature type="transmembrane region" description="Helical" evidence="1">
    <location>
        <begin position="12"/>
        <end position="31"/>
    </location>
</feature>
<keyword evidence="1" id="KW-0472">Membrane</keyword>
<evidence type="ECO:0000256" key="1">
    <source>
        <dbReference type="SAM" id="Phobius"/>
    </source>
</evidence>
<name>A0A1G2BTE7_9BACT</name>
<keyword evidence="1" id="KW-1133">Transmembrane helix</keyword>
<evidence type="ECO:0000313" key="3">
    <source>
        <dbReference type="Proteomes" id="UP000177349"/>
    </source>
</evidence>
<organism evidence="2 3">
    <name type="scientific">Candidatus Komeilibacteria bacterium RIFCSPLOWO2_01_FULL_53_11</name>
    <dbReference type="NCBI Taxonomy" id="1798552"/>
    <lineage>
        <taxon>Bacteria</taxon>
        <taxon>Candidatus Komeiliibacteriota</taxon>
    </lineage>
</organism>
<protein>
    <recommendedName>
        <fullName evidence="4">Type II secretion system protein GspG C-terminal domain-containing protein</fullName>
    </recommendedName>
</protein>
<keyword evidence="1" id="KW-0812">Transmembrane</keyword>
<dbReference type="AlphaFoldDB" id="A0A1G2BTE7"/>
<sequence>MLTHEQRLRAYTLTILGLVIVGGVAFNIAVLSRLSDIRLMNDVRSFSNALERYKLAYWSYPEGSFDLRDGAVLSENGFARGQVTYYSGAMRSGKKVLFEGNADGYRLTFTLRNTWPAQGITDRKCMMTTRAQLYCGEAQNGGP</sequence>
<comment type="caution">
    <text evidence="2">The sequence shown here is derived from an EMBL/GenBank/DDBJ whole genome shotgun (WGS) entry which is preliminary data.</text>
</comment>
<dbReference type="EMBL" id="MHKN01000017">
    <property type="protein sequence ID" value="OGY92413.1"/>
    <property type="molecule type" value="Genomic_DNA"/>
</dbReference>
<dbReference type="Proteomes" id="UP000177349">
    <property type="component" value="Unassembled WGS sequence"/>
</dbReference>
<proteinExistence type="predicted"/>
<evidence type="ECO:0008006" key="4">
    <source>
        <dbReference type="Google" id="ProtNLM"/>
    </source>
</evidence>
<reference evidence="2 3" key="1">
    <citation type="journal article" date="2016" name="Nat. Commun.">
        <title>Thousands of microbial genomes shed light on interconnected biogeochemical processes in an aquifer system.</title>
        <authorList>
            <person name="Anantharaman K."/>
            <person name="Brown C.T."/>
            <person name="Hug L.A."/>
            <person name="Sharon I."/>
            <person name="Castelle C.J."/>
            <person name="Probst A.J."/>
            <person name="Thomas B.C."/>
            <person name="Singh A."/>
            <person name="Wilkins M.J."/>
            <person name="Karaoz U."/>
            <person name="Brodie E.L."/>
            <person name="Williams K.H."/>
            <person name="Hubbard S.S."/>
            <person name="Banfield J.F."/>
        </authorList>
    </citation>
    <scope>NUCLEOTIDE SEQUENCE [LARGE SCALE GENOMIC DNA]</scope>
</reference>